<dbReference type="InterPro" id="IPR003749">
    <property type="entry name" value="ThiS/MoaD-like"/>
</dbReference>
<dbReference type="InterPro" id="IPR016155">
    <property type="entry name" value="Mopterin_synth/thiamin_S_b"/>
</dbReference>
<name>A0ABT2LNA3_9HYPH</name>
<sequence length="83" mass="9093">MKLVYFAWVRERIGKETETVTPPGEVETVADLLAWLKARGDGYAVALEHAEVIRVAVDHEHVDHDAKLPADGEVALFPPMTGG</sequence>
<dbReference type="Pfam" id="PF02597">
    <property type="entry name" value="ThiS"/>
    <property type="match status" value="1"/>
</dbReference>
<dbReference type="RefSeq" id="WP_260903230.1">
    <property type="nucleotide sequence ID" value="NZ_JAOCZP010000003.1"/>
</dbReference>
<evidence type="ECO:0000313" key="2">
    <source>
        <dbReference type="Proteomes" id="UP001320831"/>
    </source>
</evidence>
<gene>
    <name evidence="1" type="primary">moaD</name>
    <name evidence="1" type="ORF">N5A92_12835</name>
</gene>
<dbReference type="EMBL" id="JAOCZP010000003">
    <property type="protein sequence ID" value="MCT7375917.1"/>
    <property type="molecule type" value="Genomic_DNA"/>
</dbReference>
<protein>
    <submittedName>
        <fullName evidence="1">Molybdopterin converting factor subunit 1</fullName>
    </submittedName>
</protein>
<dbReference type="CDD" id="cd00754">
    <property type="entry name" value="Ubl_MoaD"/>
    <property type="match status" value="1"/>
</dbReference>
<dbReference type="Proteomes" id="UP001320831">
    <property type="component" value="Unassembled WGS sequence"/>
</dbReference>
<proteinExistence type="predicted"/>
<dbReference type="NCBIfam" id="TIGR01682">
    <property type="entry name" value="moaD"/>
    <property type="match status" value="1"/>
</dbReference>
<accession>A0ABT2LNA3</accession>
<dbReference type="InterPro" id="IPR012675">
    <property type="entry name" value="Beta-grasp_dom_sf"/>
</dbReference>
<reference evidence="1 2" key="1">
    <citation type="submission" date="2022-09" db="EMBL/GenBank/DDBJ databases">
        <title>Chelativorans salina sp. nov., a novel slightly halophilic bacterium isolated from a saline lake sediment enrichment.</title>
        <authorList>
            <person name="Gao L."/>
            <person name="Fang B.-Z."/>
            <person name="Li W.-J."/>
        </authorList>
    </citation>
    <scope>NUCLEOTIDE SEQUENCE [LARGE SCALE GENOMIC DNA]</scope>
    <source>
        <strain evidence="1 2">EGI FJ00035</strain>
    </source>
</reference>
<comment type="caution">
    <text evidence="1">The sequence shown here is derived from an EMBL/GenBank/DDBJ whole genome shotgun (WGS) entry which is preliminary data.</text>
</comment>
<dbReference type="SUPFAM" id="SSF54285">
    <property type="entry name" value="MoaD/ThiS"/>
    <property type="match status" value="1"/>
</dbReference>
<keyword evidence="2" id="KW-1185">Reference proteome</keyword>
<evidence type="ECO:0000313" key="1">
    <source>
        <dbReference type="EMBL" id="MCT7375917.1"/>
    </source>
</evidence>
<dbReference type="Gene3D" id="3.10.20.30">
    <property type="match status" value="1"/>
</dbReference>
<organism evidence="1 2">
    <name type="scientific">Chelativorans salis</name>
    <dbReference type="NCBI Taxonomy" id="2978478"/>
    <lineage>
        <taxon>Bacteria</taxon>
        <taxon>Pseudomonadati</taxon>
        <taxon>Pseudomonadota</taxon>
        <taxon>Alphaproteobacteria</taxon>
        <taxon>Hyphomicrobiales</taxon>
        <taxon>Phyllobacteriaceae</taxon>
        <taxon>Chelativorans</taxon>
    </lineage>
</organism>